<feature type="compositionally biased region" description="Basic residues" evidence="1">
    <location>
        <begin position="244"/>
        <end position="256"/>
    </location>
</feature>
<reference evidence="3 4" key="1">
    <citation type="submission" date="2018-09" db="EMBL/GenBank/DDBJ databases">
        <title>Genome sequencing of Nocardioides immobilis CCTCC AB 2017083 for comparison to Nocardioides silvaticus.</title>
        <authorList>
            <person name="Li C."/>
            <person name="Wang G."/>
        </authorList>
    </citation>
    <scope>NUCLEOTIDE SEQUENCE [LARGE SCALE GENOMIC DNA]</scope>
    <source>
        <strain evidence="3 4">CCTCC AB 2017083</strain>
    </source>
</reference>
<dbReference type="CDD" id="cd11297">
    <property type="entry name" value="PIN_LabA-like_N_1"/>
    <property type="match status" value="1"/>
</dbReference>
<dbReference type="EMBL" id="QXGH01000014">
    <property type="protein sequence ID" value="RHW27168.1"/>
    <property type="molecule type" value="Genomic_DNA"/>
</dbReference>
<dbReference type="InterPro" id="IPR041966">
    <property type="entry name" value="LOTUS-like"/>
</dbReference>
<dbReference type="Pfam" id="PF12872">
    <property type="entry name" value="OST-HTH"/>
    <property type="match status" value="1"/>
</dbReference>
<evidence type="ECO:0000256" key="1">
    <source>
        <dbReference type="SAM" id="MobiDB-lite"/>
    </source>
</evidence>
<dbReference type="GO" id="GO:0004540">
    <property type="term" value="F:RNA nuclease activity"/>
    <property type="evidence" value="ECO:0007669"/>
    <property type="project" value="InterPro"/>
</dbReference>
<dbReference type="Proteomes" id="UP000283644">
    <property type="component" value="Unassembled WGS sequence"/>
</dbReference>
<feature type="compositionally biased region" description="Basic and acidic residues" evidence="1">
    <location>
        <begin position="259"/>
        <end position="278"/>
    </location>
</feature>
<evidence type="ECO:0000313" key="3">
    <source>
        <dbReference type="EMBL" id="RHW27168.1"/>
    </source>
</evidence>
<feature type="compositionally biased region" description="Low complexity" evidence="1">
    <location>
        <begin position="233"/>
        <end position="243"/>
    </location>
</feature>
<dbReference type="CDD" id="cd10146">
    <property type="entry name" value="LabA_like_C"/>
    <property type="match status" value="1"/>
</dbReference>
<keyword evidence="4" id="KW-1185">Reference proteome</keyword>
<proteinExistence type="predicted"/>
<feature type="region of interest" description="Disordered" evidence="1">
    <location>
        <begin position="233"/>
        <end position="292"/>
    </location>
</feature>
<accession>A0A417Y3C8</accession>
<dbReference type="InterPro" id="IPR021139">
    <property type="entry name" value="NYN"/>
</dbReference>
<dbReference type="PANTHER" id="PTHR35811">
    <property type="entry name" value="SLR1870 PROTEIN"/>
    <property type="match status" value="1"/>
</dbReference>
<dbReference type="AlphaFoldDB" id="A0A417Y3C8"/>
<feature type="domain" description="HTH OST-type" evidence="2">
    <location>
        <begin position="161"/>
        <end position="234"/>
    </location>
</feature>
<comment type="caution">
    <text evidence="3">The sequence shown here is derived from an EMBL/GenBank/DDBJ whole genome shotgun (WGS) entry which is preliminary data.</text>
</comment>
<dbReference type="OrthoDB" id="2379772at2"/>
<protein>
    <submittedName>
        <fullName evidence="3">NYN domain-containing protein</fullName>
    </submittedName>
</protein>
<dbReference type="PROSITE" id="PS51644">
    <property type="entry name" value="HTH_OST"/>
    <property type="match status" value="1"/>
</dbReference>
<evidence type="ECO:0000259" key="2">
    <source>
        <dbReference type="PROSITE" id="PS51644"/>
    </source>
</evidence>
<dbReference type="RefSeq" id="WP_118925264.1">
    <property type="nucleotide sequence ID" value="NZ_QXGH01000014.1"/>
</dbReference>
<sequence length="292" mass="31066">MSTPNARLAVLIDADNTSPKHASALLDELASYGVASVKRAYGDWTTPQLGGWKSALNQHAIVPIQQFAYTTGKNSTDSMLIIDAMDLLYSGNLDAFALVSSDSDFTRLATRIRESGKTVYGLGLRKTPASLVAACDRFIYLEVLGREPAQPAKVSSPEEPPLPDLESLLTRAVDHSSSDEGSVGLGSLSNYLRSQSASFDPRLYGYSKLSALVQAQPYLTVTGSGSGIQVSLKSAAQAPPAKKATAKRASARRTPAKKATAEKPAEKAVEQPTEKPEKPASQNTASKRRRAG</sequence>
<organism evidence="3 4">
    <name type="scientific">Nocardioides immobilis</name>
    <dbReference type="NCBI Taxonomy" id="2049295"/>
    <lineage>
        <taxon>Bacteria</taxon>
        <taxon>Bacillati</taxon>
        <taxon>Actinomycetota</taxon>
        <taxon>Actinomycetes</taxon>
        <taxon>Propionibacteriales</taxon>
        <taxon>Nocardioidaceae</taxon>
        <taxon>Nocardioides</taxon>
    </lineage>
</organism>
<dbReference type="Gene3D" id="3.30.420.610">
    <property type="entry name" value="LOTUS domain-like"/>
    <property type="match status" value="1"/>
</dbReference>
<dbReference type="PANTHER" id="PTHR35811:SF1">
    <property type="entry name" value="HTH OST-TYPE DOMAIN-CONTAINING PROTEIN"/>
    <property type="match status" value="1"/>
</dbReference>
<evidence type="ECO:0000313" key="4">
    <source>
        <dbReference type="Proteomes" id="UP000283644"/>
    </source>
</evidence>
<dbReference type="Pfam" id="PF01936">
    <property type="entry name" value="NYN"/>
    <property type="match status" value="1"/>
</dbReference>
<dbReference type="InterPro" id="IPR025605">
    <property type="entry name" value="OST-HTH/LOTUS_dom"/>
</dbReference>
<dbReference type="Gene3D" id="3.40.50.1010">
    <property type="entry name" value="5'-nuclease"/>
    <property type="match status" value="1"/>
</dbReference>
<name>A0A417Y3C8_9ACTN</name>
<gene>
    <name evidence="3" type="ORF">D0Z08_10920</name>
</gene>